<reference evidence="2" key="1">
    <citation type="submission" date="2023-06" db="EMBL/GenBank/DDBJ databases">
        <authorList>
            <consortium name="Lawrence Berkeley National Laboratory"/>
            <person name="Ahrendt S."/>
            <person name="Sahu N."/>
            <person name="Indic B."/>
            <person name="Wong-Bajracharya J."/>
            <person name="Merenyi Z."/>
            <person name="Ke H.-M."/>
            <person name="Monk M."/>
            <person name="Kocsube S."/>
            <person name="Drula E."/>
            <person name="Lipzen A."/>
            <person name="Balint B."/>
            <person name="Henrissat B."/>
            <person name="Andreopoulos B."/>
            <person name="Martin F.M."/>
            <person name="Harder C.B."/>
            <person name="Rigling D."/>
            <person name="Ford K.L."/>
            <person name="Foster G.D."/>
            <person name="Pangilinan J."/>
            <person name="Papanicolaou A."/>
            <person name="Barry K."/>
            <person name="LaButti K."/>
            <person name="Viragh M."/>
            <person name="Koriabine M."/>
            <person name="Yan M."/>
            <person name="Riley R."/>
            <person name="Champramary S."/>
            <person name="Plett K.L."/>
            <person name="Tsai I.J."/>
            <person name="Slot J."/>
            <person name="Sipos G."/>
            <person name="Plett J."/>
            <person name="Nagy L.G."/>
            <person name="Grigoriev I.V."/>
        </authorList>
    </citation>
    <scope>NUCLEOTIDE SEQUENCE</scope>
    <source>
        <strain evidence="2">ICMP 16352</strain>
    </source>
</reference>
<evidence type="ECO:0000313" key="3">
    <source>
        <dbReference type="Proteomes" id="UP001175227"/>
    </source>
</evidence>
<dbReference type="PANTHER" id="PTHR22893:SF91">
    <property type="entry name" value="NADPH DEHYDROGENASE 2-RELATED"/>
    <property type="match status" value="1"/>
</dbReference>
<dbReference type="Pfam" id="PF00724">
    <property type="entry name" value="Oxidored_FMN"/>
    <property type="match status" value="1"/>
</dbReference>
<sequence>MPPSKLFQPTNVGNLELQHRVVLAPLTRFRTTPSGIPHAELVKEYYTQRSHAPGTLIISEGIIVAPKACGVPHFPGIWSQEMIAAWKQVTESIHAKGSFIFCQLFALGRSADPKVLAAGNPSYPYVSASDIPLSTRPNDIPRPLTIDEIHEYPQLYAQASLNAIEAGFDGVEIHGANGYLPDQFTQDVTNHRTDEYGGSVENRARFSLEVIDAVVKAIGAERTGYRVSPWNTYQDMTMADPKPTFLYLTEEIKRRYPNFAFLHAVEPRVVGINFREDSDIRAQEENDFLRKAWAPKPFISAGHSRETAIEAADEKGDLVAFGRHFISNPDLVRRLEQDLPLSPYDRATFYTLGNSAKGYTDYPFLN</sequence>
<dbReference type="SUPFAM" id="SSF51395">
    <property type="entry name" value="FMN-linked oxidoreductases"/>
    <property type="match status" value="1"/>
</dbReference>
<dbReference type="Gene3D" id="3.20.20.70">
    <property type="entry name" value="Aldolase class I"/>
    <property type="match status" value="1"/>
</dbReference>
<dbReference type="FunFam" id="3.20.20.70:FF:000138">
    <property type="entry name" value="NADPH dehydrogenase 1"/>
    <property type="match status" value="1"/>
</dbReference>
<dbReference type="PANTHER" id="PTHR22893">
    <property type="entry name" value="NADH OXIDOREDUCTASE-RELATED"/>
    <property type="match status" value="1"/>
</dbReference>
<comment type="caution">
    <text evidence="2">The sequence shown here is derived from an EMBL/GenBank/DDBJ whole genome shotgun (WGS) entry which is preliminary data.</text>
</comment>
<dbReference type="InterPro" id="IPR001155">
    <property type="entry name" value="OxRdtase_FMN_N"/>
</dbReference>
<gene>
    <name evidence="2" type="ORF">IW261DRAFT_1502065</name>
</gene>
<dbReference type="CDD" id="cd02933">
    <property type="entry name" value="OYE_like_FMN"/>
    <property type="match status" value="1"/>
</dbReference>
<organism evidence="2 3">
    <name type="scientific">Armillaria novae-zelandiae</name>
    <dbReference type="NCBI Taxonomy" id="153914"/>
    <lineage>
        <taxon>Eukaryota</taxon>
        <taxon>Fungi</taxon>
        <taxon>Dikarya</taxon>
        <taxon>Basidiomycota</taxon>
        <taxon>Agaricomycotina</taxon>
        <taxon>Agaricomycetes</taxon>
        <taxon>Agaricomycetidae</taxon>
        <taxon>Agaricales</taxon>
        <taxon>Marasmiineae</taxon>
        <taxon>Physalacriaceae</taxon>
        <taxon>Armillaria</taxon>
    </lineage>
</organism>
<dbReference type="Proteomes" id="UP001175227">
    <property type="component" value="Unassembled WGS sequence"/>
</dbReference>
<dbReference type="InterPro" id="IPR013785">
    <property type="entry name" value="Aldolase_TIM"/>
</dbReference>
<proteinExistence type="predicted"/>
<dbReference type="InterPro" id="IPR045247">
    <property type="entry name" value="Oye-like"/>
</dbReference>
<dbReference type="AlphaFoldDB" id="A0AA39TYZ9"/>
<evidence type="ECO:0000259" key="1">
    <source>
        <dbReference type="Pfam" id="PF00724"/>
    </source>
</evidence>
<evidence type="ECO:0000313" key="2">
    <source>
        <dbReference type="EMBL" id="KAK0473892.1"/>
    </source>
</evidence>
<dbReference type="EMBL" id="JAUEPR010000030">
    <property type="protein sequence ID" value="KAK0473892.1"/>
    <property type="molecule type" value="Genomic_DNA"/>
</dbReference>
<keyword evidence="3" id="KW-1185">Reference proteome</keyword>
<dbReference type="GO" id="GO:0010181">
    <property type="term" value="F:FMN binding"/>
    <property type="evidence" value="ECO:0007669"/>
    <property type="project" value="InterPro"/>
</dbReference>
<name>A0AA39TYZ9_9AGAR</name>
<feature type="domain" description="NADH:flavin oxidoreductase/NADH oxidase N-terminal" evidence="1">
    <location>
        <begin position="5"/>
        <end position="341"/>
    </location>
</feature>
<accession>A0AA39TYZ9</accession>
<dbReference type="GO" id="GO:0016491">
    <property type="term" value="F:oxidoreductase activity"/>
    <property type="evidence" value="ECO:0007669"/>
    <property type="project" value="InterPro"/>
</dbReference>
<protein>
    <recommendedName>
        <fullName evidence="1">NADH:flavin oxidoreductase/NADH oxidase N-terminal domain-containing protein</fullName>
    </recommendedName>
</protein>